<feature type="coiled-coil region" evidence="5">
    <location>
        <begin position="517"/>
        <end position="546"/>
    </location>
</feature>
<feature type="transmembrane region" description="Helical" evidence="6">
    <location>
        <begin position="493"/>
        <end position="520"/>
    </location>
</feature>
<proteinExistence type="predicted"/>
<dbReference type="RefSeq" id="XP_001021013.2">
    <property type="nucleotide sequence ID" value="XM_001021013.3"/>
</dbReference>
<organism evidence="8 9">
    <name type="scientific">Tetrahymena thermophila (strain SB210)</name>
    <dbReference type="NCBI Taxonomy" id="312017"/>
    <lineage>
        <taxon>Eukaryota</taxon>
        <taxon>Sar</taxon>
        <taxon>Alveolata</taxon>
        <taxon>Ciliophora</taxon>
        <taxon>Intramacronucleata</taxon>
        <taxon>Oligohymenophorea</taxon>
        <taxon>Hymenostomatida</taxon>
        <taxon>Tetrahymenina</taxon>
        <taxon>Tetrahymenidae</taxon>
        <taxon>Tetrahymena</taxon>
    </lineage>
</organism>
<feature type="transmembrane region" description="Helical" evidence="6">
    <location>
        <begin position="93"/>
        <end position="114"/>
    </location>
</feature>
<feature type="transmembrane region" description="Helical" evidence="6">
    <location>
        <begin position="326"/>
        <end position="352"/>
    </location>
</feature>
<dbReference type="SUPFAM" id="SSF103473">
    <property type="entry name" value="MFS general substrate transporter"/>
    <property type="match status" value="1"/>
</dbReference>
<dbReference type="Gene3D" id="1.20.1250.20">
    <property type="entry name" value="MFS general substrate transporter like domains"/>
    <property type="match status" value="2"/>
</dbReference>
<dbReference type="InterPro" id="IPR011701">
    <property type="entry name" value="MFS"/>
</dbReference>
<dbReference type="OMA" id="WFPLGMT"/>
<feature type="domain" description="Major facilitator superfamily (MFS) profile" evidence="7">
    <location>
        <begin position="23"/>
        <end position="516"/>
    </location>
</feature>
<evidence type="ECO:0000256" key="2">
    <source>
        <dbReference type="ARBA" id="ARBA00022692"/>
    </source>
</evidence>
<feature type="transmembrane region" description="Helical" evidence="6">
    <location>
        <begin position="364"/>
        <end position="386"/>
    </location>
</feature>
<evidence type="ECO:0000313" key="9">
    <source>
        <dbReference type="Proteomes" id="UP000009168"/>
    </source>
</evidence>
<feature type="transmembrane region" description="Helical" evidence="6">
    <location>
        <begin position="462"/>
        <end position="481"/>
    </location>
</feature>
<dbReference type="STRING" id="312017.I7M2L6"/>
<feature type="transmembrane region" description="Helical" evidence="6">
    <location>
        <begin position="27"/>
        <end position="45"/>
    </location>
</feature>
<evidence type="ECO:0000256" key="1">
    <source>
        <dbReference type="ARBA" id="ARBA00004141"/>
    </source>
</evidence>
<evidence type="ECO:0000313" key="8">
    <source>
        <dbReference type="EMBL" id="EAS00768.2"/>
    </source>
</evidence>
<evidence type="ECO:0000256" key="3">
    <source>
        <dbReference type="ARBA" id="ARBA00022989"/>
    </source>
</evidence>
<dbReference type="Proteomes" id="UP000009168">
    <property type="component" value="Unassembled WGS sequence"/>
</dbReference>
<feature type="transmembrane region" description="Helical" evidence="6">
    <location>
        <begin position="65"/>
        <end position="81"/>
    </location>
</feature>
<evidence type="ECO:0000256" key="4">
    <source>
        <dbReference type="ARBA" id="ARBA00023136"/>
    </source>
</evidence>
<dbReference type="Pfam" id="PF07690">
    <property type="entry name" value="MFS_1"/>
    <property type="match status" value="1"/>
</dbReference>
<keyword evidence="4 6" id="KW-0472">Membrane</keyword>
<reference evidence="9" key="1">
    <citation type="journal article" date="2006" name="PLoS Biol.">
        <title>Macronuclear genome sequence of the ciliate Tetrahymena thermophila, a model eukaryote.</title>
        <authorList>
            <person name="Eisen J.A."/>
            <person name="Coyne R.S."/>
            <person name="Wu M."/>
            <person name="Wu D."/>
            <person name="Thiagarajan M."/>
            <person name="Wortman J.R."/>
            <person name="Badger J.H."/>
            <person name="Ren Q."/>
            <person name="Amedeo P."/>
            <person name="Jones K.M."/>
            <person name="Tallon L.J."/>
            <person name="Delcher A.L."/>
            <person name="Salzberg S.L."/>
            <person name="Silva J.C."/>
            <person name="Haas B.J."/>
            <person name="Majoros W.H."/>
            <person name="Farzad M."/>
            <person name="Carlton J.M."/>
            <person name="Smith R.K. Jr."/>
            <person name="Garg J."/>
            <person name="Pearlman R.E."/>
            <person name="Karrer K.M."/>
            <person name="Sun L."/>
            <person name="Manning G."/>
            <person name="Elde N.C."/>
            <person name="Turkewitz A.P."/>
            <person name="Asai D.J."/>
            <person name="Wilkes D.E."/>
            <person name="Wang Y."/>
            <person name="Cai H."/>
            <person name="Collins K."/>
            <person name="Stewart B.A."/>
            <person name="Lee S.R."/>
            <person name="Wilamowska K."/>
            <person name="Weinberg Z."/>
            <person name="Ruzzo W.L."/>
            <person name="Wloga D."/>
            <person name="Gaertig J."/>
            <person name="Frankel J."/>
            <person name="Tsao C.-C."/>
            <person name="Gorovsky M.A."/>
            <person name="Keeling P.J."/>
            <person name="Waller R.F."/>
            <person name="Patron N.J."/>
            <person name="Cherry J.M."/>
            <person name="Stover N.A."/>
            <person name="Krieger C.J."/>
            <person name="del Toro C."/>
            <person name="Ryder H.F."/>
            <person name="Williamson S.C."/>
            <person name="Barbeau R.A."/>
            <person name="Hamilton E.P."/>
            <person name="Orias E."/>
        </authorList>
    </citation>
    <scope>NUCLEOTIDE SEQUENCE [LARGE SCALE GENOMIC DNA]</scope>
    <source>
        <strain evidence="9">SB210</strain>
    </source>
</reference>
<evidence type="ECO:0000259" key="7">
    <source>
        <dbReference type="PROSITE" id="PS50850"/>
    </source>
</evidence>
<dbReference type="GO" id="GO:0005789">
    <property type="term" value="C:endoplasmic reticulum membrane"/>
    <property type="evidence" value="ECO:0007669"/>
    <property type="project" value="TreeGrafter"/>
</dbReference>
<dbReference type="HOGENOM" id="CLU_001265_31_6_1"/>
<dbReference type="PROSITE" id="PS50850">
    <property type="entry name" value="MFS"/>
    <property type="match status" value="1"/>
</dbReference>
<name>I7M2L6_TETTS</name>
<gene>
    <name evidence="8" type="ORF">TTHERM_00304370</name>
</gene>
<protein>
    <submittedName>
        <fullName evidence="8">MFS transporter</fullName>
    </submittedName>
</protein>
<feature type="transmembrane region" description="Helical" evidence="6">
    <location>
        <begin position="395"/>
        <end position="414"/>
    </location>
</feature>
<feature type="transmembrane region" description="Helical" evidence="6">
    <location>
        <begin position="420"/>
        <end position="442"/>
    </location>
</feature>
<evidence type="ECO:0000256" key="6">
    <source>
        <dbReference type="SAM" id="Phobius"/>
    </source>
</evidence>
<dbReference type="AlphaFoldDB" id="I7M2L6"/>
<dbReference type="InParanoid" id="I7M2L6"/>
<accession>I7M2L6</accession>
<dbReference type="GO" id="GO:0022857">
    <property type="term" value="F:transmembrane transporter activity"/>
    <property type="evidence" value="ECO:0007669"/>
    <property type="project" value="InterPro"/>
</dbReference>
<comment type="subcellular location">
    <subcellularLocation>
        <location evidence="1">Membrane</location>
        <topology evidence="1">Multi-pass membrane protein</topology>
    </subcellularLocation>
</comment>
<dbReference type="eggNOG" id="KOG2533">
    <property type="taxonomic scope" value="Eukaryota"/>
</dbReference>
<dbReference type="InterPro" id="IPR020846">
    <property type="entry name" value="MFS_dom"/>
</dbReference>
<feature type="transmembrane region" description="Helical" evidence="6">
    <location>
        <begin position="186"/>
        <end position="206"/>
    </location>
</feature>
<keyword evidence="9" id="KW-1185">Reference proteome</keyword>
<dbReference type="GeneID" id="7829306"/>
<keyword evidence="2 6" id="KW-0812">Transmembrane</keyword>
<evidence type="ECO:0000256" key="5">
    <source>
        <dbReference type="SAM" id="Coils"/>
    </source>
</evidence>
<dbReference type="PANTHER" id="PTHR43184:SF12">
    <property type="entry name" value="SUGAR PHOSPHATE EXCHANGER 3"/>
    <property type="match status" value="1"/>
</dbReference>
<dbReference type="EMBL" id="GG662608">
    <property type="protein sequence ID" value="EAS00768.2"/>
    <property type="molecule type" value="Genomic_DNA"/>
</dbReference>
<keyword evidence="3 6" id="KW-1133">Transmembrane helix</keyword>
<dbReference type="KEGG" id="tet:TTHERM_00304370"/>
<keyword evidence="5" id="KW-0175">Coiled coil</keyword>
<dbReference type="InterPro" id="IPR036259">
    <property type="entry name" value="MFS_trans_sf"/>
</dbReference>
<dbReference type="OrthoDB" id="312593at2759"/>
<sequence>MESFKQKVKVFFSKVKRPGLFQEQIKLFFNMFFAYATLHQIRSGWSFASKNMQDDTGLSNQDVGVINMIFLLFLGIGFEINGQIGDKRSPKHFITLGMIGSASAILLLCFSRIAGSSSVVLYSFFQALNGFFESMCFPCLLRLLGVWFSQKNRGLIVSLWTGGKNFGDIMGSILGDILMFRMGISWYGALIIYSILCLISMGVIYAKAENNPGVKGYSINKRINQEKIVDANQNKDEIIDQRAENVKQEIQIQQNKQKSQDINIEQSNKSQIEQQNYSKEKDQIAQLEAVYGEDNNNEQISNAQDNIQPQEQGDEKLKTLTIKQALMIPGVPFFILGFMCLKSLNYGLIFWLPKYLQDNGLEEYSASIFVIWSIGVFCGGITGGILGDKLQKRSFLMPPSLLFLLLFLFCFSQIPLNESYAALFMIFGFLMGALQGIPYNIISGPLMIDLGKHPKLKGKAQAVGTIAGLIEGSGSLCAALIQLVIPSIGEKNIFILFMLSTFASLISLLPVALNDYLAFLKEQRKQQKLKQQQQEQEQQQKEQQQGKEFIYGQQNFANDVENKGQQSDLKDSQDSGQIFKASQKGDIKSINLHEEQKNPSLQLNLLNNQYENNQVNDVINGKAQQKAPLNIEMNLFDDDKIQKGNNNNFHNFENNIQQNGKPFISPSSIQNADFENEKDLFNQQEQVSHLNQIALKIQQDQQFQKADFFQQQNDQLPKQNEVQILDLDDGDSSIN</sequence>
<dbReference type="PANTHER" id="PTHR43184">
    <property type="entry name" value="MAJOR FACILITATOR SUPERFAMILY TRANSPORTER 16, ISOFORM B"/>
    <property type="match status" value="1"/>
</dbReference>